<keyword evidence="2" id="KW-0472">Membrane</keyword>
<sequence>MRRETQNIVLVLLGGALLKIAVNGTYLRYVKPALQPWLIAAGTVMLVLAAVAIGRDIRTARRAGGAVPAEAGHGHHDHGVHGGNAHLGRPPRSPWLLLLPVMAIFLVSPPALGADTVNRAAPRPPAAGDPAKSTAFPPLPAGDVVPMKITDFVTRSAWDGTNALDNRAVRLTGFVVRDPAGAAYLARLVITCCAADAWPVKARLAGVDTAVLRNDEWVDVVGTLVPGSATQGNQYVPTLTATDVHPVPAPADPYEY</sequence>
<feature type="domain" description="DUF1980" evidence="3">
    <location>
        <begin position="7"/>
        <end position="118"/>
    </location>
</feature>
<dbReference type="InterPro" id="IPR052955">
    <property type="entry name" value="UPF0703_membrane_permease"/>
</dbReference>
<feature type="domain" description="DUF1980" evidence="4">
    <location>
        <begin position="166"/>
        <end position="256"/>
    </location>
</feature>
<evidence type="ECO:0000313" key="6">
    <source>
        <dbReference type="Proteomes" id="UP000298860"/>
    </source>
</evidence>
<dbReference type="PANTHER" id="PTHR40047:SF1">
    <property type="entry name" value="UPF0703 PROTEIN YCGQ"/>
    <property type="match status" value="1"/>
</dbReference>
<dbReference type="InterPro" id="IPR015402">
    <property type="entry name" value="DUF1980"/>
</dbReference>
<keyword evidence="2" id="KW-0812">Transmembrane</keyword>
<dbReference type="Pfam" id="PF09323">
    <property type="entry name" value="DUF1980"/>
    <property type="match status" value="1"/>
</dbReference>
<name>A0A4D4J8Q9_9PSEU</name>
<proteinExistence type="predicted"/>
<dbReference type="Proteomes" id="UP000298860">
    <property type="component" value="Unassembled WGS sequence"/>
</dbReference>
<evidence type="ECO:0000313" key="5">
    <source>
        <dbReference type="EMBL" id="GDY31400.1"/>
    </source>
</evidence>
<dbReference type="NCBIfam" id="TIGR03943">
    <property type="entry name" value="TIGR03943 family putative permease subunit"/>
    <property type="match status" value="1"/>
</dbReference>
<feature type="region of interest" description="Disordered" evidence="1">
    <location>
        <begin position="118"/>
        <end position="137"/>
    </location>
</feature>
<dbReference type="OrthoDB" id="359029at2"/>
<dbReference type="RefSeq" id="WP_137814480.1">
    <property type="nucleotide sequence ID" value="NZ_BJFL01000014.1"/>
</dbReference>
<dbReference type="AlphaFoldDB" id="A0A4D4J8Q9"/>
<comment type="caution">
    <text evidence="5">The sequence shown here is derived from an EMBL/GenBank/DDBJ whole genome shotgun (WGS) entry which is preliminary data.</text>
</comment>
<gene>
    <name evidence="5" type="ORF">GTS_30330</name>
</gene>
<dbReference type="Pfam" id="PF21537">
    <property type="entry name" value="DUF1980_C"/>
    <property type="match status" value="1"/>
</dbReference>
<dbReference type="InterPro" id="IPR048447">
    <property type="entry name" value="DUF1980_C"/>
</dbReference>
<organism evidence="5 6">
    <name type="scientific">Gandjariella thermophila</name>
    <dbReference type="NCBI Taxonomy" id="1931992"/>
    <lineage>
        <taxon>Bacteria</taxon>
        <taxon>Bacillati</taxon>
        <taxon>Actinomycetota</taxon>
        <taxon>Actinomycetes</taxon>
        <taxon>Pseudonocardiales</taxon>
        <taxon>Pseudonocardiaceae</taxon>
        <taxon>Gandjariella</taxon>
    </lineage>
</organism>
<evidence type="ECO:0000256" key="1">
    <source>
        <dbReference type="SAM" id="MobiDB-lite"/>
    </source>
</evidence>
<accession>A0A4D4J8Q9</accession>
<reference evidence="6" key="1">
    <citation type="submission" date="2019-04" db="EMBL/GenBank/DDBJ databases">
        <title>Draft genome sequence of Pseudonocardiaceae bacterium SL3-2-4.</title>
        <authorList>
            <person name="Ningsih F."/>
            <person name="Yokota A."/>
            <person name="Sakai Y."/>
            <person name="Nanatani K."/>
            <person name="Yabe S."/>
            <person name="Oetari A."/>
            <person name="Sjamsuridzal W."/>
        </authorList>
    </citation>
    <scope>NUCLEOTIDE SEQUENCE [LARGE SCALE GENOMIC DNA]</scope>
    <source>
        <strain evidence="6">SL3-2-4</strain>
    </source>
</reference>
<feature type="region of interest" description="Disordered" evidence="1">
    <location>
        <begin position="64"/>
        <end position="86"/>
    </location>
</feature>
<dbReference type="PANTHER" id="PTHR40047">
    <property type="entry name" value="UPF0703 PROTEIN YCGQ"/>
    <property type="match status" value="1"/>
</dbReference>
<dbReference type="InterPro" id="IPR048493">
    <property type="entry name" value="DUF1980_N"/>
</dbReference>
<evidence type="ECO:0000259" key="3">
    <source>
        <dbReference type="Pfam" id="PF09323"/>
    </source>
</evidence>
<keyword evidence="6" id="KW-1185">Reference proteome</keyword>
<feature type="transmembrane region" description="Helical" evidence="2">
    <location>
        <begin position="33"/>
        <end position="53"/>
    </location>
</feature>
<evidence type="ECO:0000259" key="4">
    <source>
        <dbReference type="Pfam" id="PF21537"/>
    </source>
</evidence>
<protein>
    <submittedName>
        <fullName evidence="5">TIGR03943 family protein</fullName>
    </submittedName>
</protein>
<dbReference type="EMBL" id="BJFL01000014">
    <property type="protein sequence ID" value="GDY31400.1"/>
    <property type="molecule type" value="Genomic_DNA"/>
</dbReference>
<evidence type="ECO:0000256" key="2">
    <source>
        <dbReference type="SAM" id="Phobius"/>
    </source>
</evidence>
<keyword evidence="2" id="KW-1133">Transmembrane helix</keyword>